<evidence type="ECO:0000313" key="1">
    <source>
        <dbReference type="EMBL" id="MCI46717.1"/>
    </source>
</evidence>
<keyword evidence="2" id="KW-1185">Reference proteome</keyword>
<name>A0A392SE81_9FABA</name>
<reference evidence="1 2" key="1">
    <citation type="journal article" date="2018" name="Front. Plant Sci.">
        <title>Red Clover (Trifolium pratense) and Zigzag Clover (T. medium) - A Picture of Genomic Similarities and Differences.</title>
        <authorList>
            <person name="Dluhosova J."/>
            <person name="Istvanek J."/>
            <person name="Nedelnik J."/>
            <person name="Repkova J."/>
        </authorList>
    </citation>
    <scope>NUCLEOTIDE SEQUENCE [LARGE SCALE GENOMIC DNA]</scope>
    <source>
        <strain evidence="2">cv. 10/8</strain>
        <tissue evidence="1">Leaf</tissue>
    </source>
</reference>
<comment type="caution">
    <text evidence="1">The sequence shown here is derived from an EMBL/GenBank/DDBJ whole genome shotgun (WGS) entry which is preliminary data.</text>
</comment>
<proteinExistence type="predicted"/>
<dbReference type="EMBL" id="LXQA010361585">
    <property type="protein sequence ID" value="MCI46717.1"/>
    <property type="molecule type" value="Genomic_DNA"/>
</dbReference>
<sequence>THAKLQPGTAEAITELNTFNPFKSVSCLLCRVCLLKGVFSPTASNSSGDARLVTVPE</sequence>
<feature type="non-terminal residue" evidence="1">
    <location>
        <position position="1"/>
    </location>
</feature>
<dbReference type="Proteomes" id="UP000265520">
    <property type="component" value="Unassembled WGS sequence"/>
</dbReference>
<evidence type="ECO:0000313" key="2">
    <source>
        <dbReference type="Proteomes" id="UP000265520"/>
    </source>
</evidence>
<protein>
    <submittedName>
        <fullName evidence="1">Uncharacterized protein</fullName>
    </submittedName>
</protein>
<accession>A0A392SE81</accession>
<dbReference type="AlphaFoldDB" id="A0A392SE81"/>
<organism evidence="1 2">
    <name type="scientific">Trifolium medium</name>
    <dbReference type="NCBI Taxonomy" id="97028"/>
    <lineage>
        <taxon>Eukaryota</taxon>
        <taxon>Viridiplantae</taxon>
        <taxon>Streptophyta</taxon>
        <taxon>Embryophyta</taxon>
        <taxon>Tracheophyta</taxon>
        <taxon>Spermatophyta</taxon>
        <taxon>Magnoliopsida</taxon>
        <taxon>eudicotyledons</taxon>
        <taxon>Gunneridae</taxon>
        <taxon>Pentapetalae</taxon>
        <taxon>rosids</taxon>
        <taxon>fabids</taxon>
        <taxon>Fabales</taxon>
        <taxon>Fabaceae</taxon>
        <taxon>Papilionoideae</taxon>
        <taxon>50 kb inversion clade</taxon>
        <taxon>NPAAA clade</taxon>
        <taxon>Hologalegina</taxon>
        <taxon>IRL clade</taxon>
        <taxon>Trifolieae</taxon>
        <taxon>Trifolium</taxon>
    </lineage>
</organism>